<keyword evidence="3" id="KW-1185">Reference proteome</keyword>
<organism evidence="2 3">
    <name type="scientific">Monoraphidium neglectum</name>
    <dbReference type="NCBI Taxonomy" id="145388"/>
    <lineage>
        <taxon>Eukaryota</taxon>
        <taxon>Viridiplantae</taxon>
        <taxon>Chlorophyta</taxon>
        <taxon>core chlorophytes</taxon>
        <taxon>Chlorophyceae</taxon>
        <taxon>CS clade</taxon>
        <taxon>Sphaeropleales</taxon>
        <taxon>Selenastraceae</taxon>
        <taxon>Monoraphidium</taxon>
    </lineage>
</organism>
<dbReference type="AlphaFoldDB" id="A0A0D2LN49"/>
<accession>A0A0D2LN49</accession>
<reference evidence="2 3" key="1">
    <citation type="journal article" date="2013" name="BMC Genomics">
        <title>Reconstruction of the lipid metabolism for the microalga Monoraphidium neglectum from its genome sequence reveals characteristics suitable for biofuel production.</title>
        <authorList>
            <person name="Bogen C."/>
            <person name="Al-Dilaimi A."/>
            <person name="Albersmeier A."/>
            <person name="Wichmann J."/>
            <person name="Grundmann M."/>
            <person name="Rupp O."/>
            <person name="Lauersen K.J."/>
            <person name="Blifernez-Klassen O."/>
            <person name="Kalinowski J."/>
            <person name="Goesmann A."/>
            <person name="Mussgnug J.H."/>
            <person name="Kruse O."/>
        </authorList>
    </citation>
    <scope>NUCLEOTIDE SEQUENCE [LARGE SCALE GENOMIC DNA]</scope>
    <source>
        <strain evidence="2 3">SAG 48.87</strain>
    </source>
</reference>
<dbReference type="GeneID" id="25732335"/>
<dbReference type="RefSeq" id="XP_013892239.1">
    <property type="nucleotide sequence ID" value="XM_014036785.1"/>
</dbReference>
<evidence type="ECO:0000313" key="2">
    <source>
        <dbReference type="EMBL" id="KIY93219.1"/>
    </source>
</evidence>
<proteinExistence type="predicted"/>
<dbReference type="Proteomes" id="UP000054498">
    <property type="component" value="Unassembled WGS sequence"/>
</dbReference>
<dbReference type="KEGG" id="mng:MNEG_14743"/>
<name>A0A0D2LN49_9CHLO</name>
<protein>
    <submittedName>
        <fullName evidence="2">Uncharacterized protein</fullName>
    </submittedName>
</protein>
<dbReference type="EMBL" id="KK104949">
    <property type="protein sequence ID" value="KIY93219.1"/>
    <property type="molecule type" value="Genomic_DNA"/>
</dbReference>
<sequence>MRILGTCHGSSQVASCSSLLLAHAPRAAPAGPPPPRAPNDPECAAQRAAQRAAKPTTAAQHQAHHSSVIPLHEPRALDASPSRSKSRLLPDTSCSPWPGAPPAARARQRRCARG</sequence>
<gene>
    <name evidence="2" type="ORF">MNEG_14743</name>
</gene>
<evidence type="ECO:0000256" key="1">
    <source>
        <dbReference type="SAM" id="MobiDB-lite"/>
    </source>
</evidence>
<evidence type="ECO:0000313" key="3">
    <source>
        <dbReference type="Proteomes" id="UP000054498"/>
    </source>
</evidence>
<feature type="compositionally biased region" description="Low complexity" evidence="1">
    <location>
        <begin position="44"/>
        <end position="60"/>
    </location>
</feature>
<feature type="region of interest" description="Disordered" evidence="1">
    <location>
        <begin position="25"/>
        <end position="114"/>
    </location>
</feature>